<dbReference type="Pfam" id="PF03160">
    <property type="entry name" value="Calx-beta"/>
    <property type="match status" value="2"/>
</dbReference>
<dbReference type="Gene3D" id="2.60.40.2030">
    <property type="match status" value="2"/>
</dbReference>
<evidence type="ECO:0000259" key="4">
    <source>
        <dbReference type="PROSITE" id="PS50268"/>
    </source>
</evidence>
<dbReference type="PANTHER" id="PTHR35580">
    <property type="entry name" value="CELL SURFACE GLYCOPROTEIN (S-LAYER PROTEIN)-LIKE PROTEIN"/>
    <property type="match status" value="1"/>
</dbReference>
<dbReference type="InterPro" id="IPR013783">
    <property type="entry name" value="Ig-like_fold"/>
</dbReference>
<evidence type="ECO:0000313" key="6">
    <source>
        <dbReference type="Proteomes" id="UP001403385"/>
    </source>
</evidence>
<keyword evidence="1" id="KW-0732">Signal</keyword>
<dbReference type="SUPFAM" id="SSF63829">
    <property type="entry name" value="Calcium-dependent phosphotriesterase"/>
    <property type="match status" value="1"/>
</dbReference>
<evidence type="ECO:0000313" key="5">
    <source>
        <dbReference type="EMBL" id="MEN7548783.1"/>
    </source>
</evidence>
<dbReference type="Proteomes" id="UP001403385">
    <property type="component" value="Unassembled WGS sequence"/>
</dbReference>
<dbReference type="InterPro" id="IPR003644">
    <property type="entry name" value="Calx_beta"/>
</dbReference>
<evidence type="ECO:0000256" key="2">
    <source>
        <dbReference type="ARBA" id="ARBA00022737"/>
    </source>
</evidence>
<sequence length="1197" mass="124639">MKGLRKRIIQLILLCFTIGLCNTLLIAQEPSFQWAKSMGGVSNDYGQTIAVDSEGNVYTTGYFQGTVDFDPGPGSSNLTSNGANDIFVQKLDGDGNFVWAKSMGGVSNDYGQAITVDSEGNVYTTGYFQGTVDFDPGPGSSNLTSNGANDIFVQKLDGDGNFVWAKSMGGVSNDYGQTIAVGAEGNVYITGAFEGTVDFDPGPSSSNLTSNGTNDIFVQKLDGDGNFVWAKSMGGSRYDYGFSIAVDAEGNVYTTGYFQGTVDFDPGPGSSNLTANGANDIFVQKLDGDGNFVWAKSMGRSNSNGGQSIALDPEGNVYTTGYFQGTVDFDPGTSTHHLNANGSIDVFIQKLDGDGNFVWAKSMGGSSNDSGFSIAVDAEGNVYTTGYFSGTVDFDPGGGSSSLSANGYGDIFVQKLDGDGNFVWARSMGGSSDDRGYSIAVDPEGNVYTTGYFQGTVDFDPGTGISNLASIGGVDVFVQKLSQCDSSYSTDVVTAYGSYQWIDGKTYTSSNTTATHTLTNQAGCDSVVTLSLTLLDIELSVDNPAVTEGNSGTGNLRFTVSLSHPAPAGGATVQYATSDGSATAGNDYTPISGTLSFAVGESSKTVELVIFGDEIVEANETVYLTLSNPTGTNVAISGSPGTGTITNDDMAEVTLSDVSGQEDDGVVTVTATLDRAVQGGFIVDVSTIDGTATTSDNDYTALNNHTLAFAGTAGESQTFTVIPTSDSKQEADETLSLRMGNLSGTSLSVAITDQATITILNDDHLPVISPGQVFALGNGIGNGTVIGTVLATDTDAGTSFSNWTILSGNRGDAFAIDPTSGELTLKDINGLDFVTASVYTLTLTVSDGSNTSASQTIEIRDTAAPVPDVASLPEVTGYCEVVASEVTPPTATDNTHGTVTVSSDVSFPITTLGTTIITWSYQDESGNTSSQTQKIVVRASPLAGVTFSDAIYTYDGVVHSLVVEGLSAGASVTYQNNEQTNTGSYMVTASLDPGVASCSSITLTATLTIEKAPQILLFDPIPDKKVGADPVSLYATGGESGLPVTFSVETQPASGVASLTGTTIHIEGPGTVTVTARQEGNENYLPATAVVHVFEIGSSELFLPTLFTPNGDRVNDRLILRGGGNVSSIRFSIFDREGNEVFYSESWEDLSQRGWDGTHKGKEQAQGAYVWVLKGQFTDGSPLKVANKNSGVIRLAR</sequence>
<proteinExistence type="predicted"/>
<gene>
    <name evidence="5" type="ORF">AAG747_12755</name>
</gene>
<dbReference type="Gene3D" id="2.60.40.10">
    <property type="entry name" value="Immunoglobulins"/>
    <property type="match status" value="1"/>
</dbReference>
<dbReference type="GO" id="GO:0005509">
    <property type="term" value="F:calcium ion binding"/>
    <property type="evidence" value="ECO:0007669"/>
    <property type="project" value="InterPro"/>
</dbReference>
<dbReference type="AlphaFoldDB" id="A0AAW9S4I3"/>
<dbReference type="CDD" id="cd11304">
    <property type="entry name" value="Cadherin_repeat"/>
    <property type="match status" value="1"/>
</dbReference>
<dbReference type="Pfam" id="PF00028">
    <property type="entry name" value="Cadherin"/>
    <property type="match status" value="1"/>
</dbReference>
<accession>A0AAW9S4I3</accession>
<dbReference type="InterPro" id="IPR052918">
    <property type="entry name" value="Motility_Chemotaxis_Reg"/>
</dbReference>
<dbReference type="Pfam" id="PF06739">
    <property type="entry name" value="SBBP"/>
    <property type="match status" value="5"/>
</dbReference>
<keyword evidence="6" id="KW-1185">Reference proteome</keyword>
<evidence type="ECO:0000256" key="1">
    <source>
        <dbReference type="ARBA" id="ARBA00022729"/>
    </source>
</evidence>
<name>A0AAW9S4I3_9BACT</name>
<dbReference type="InterPro" id="IPR010620">
    <property type="entry name" value="SBBP_repeat"/>
</dbReference>
<dbReference type="RefSeq" id="WP_346821560.1">
    <property type="nucleotide sequence ID" value="NZ_JBDKWZ010000006.1"/>
</dbReference>
<dbReference type="InterPro" id="IPR002126">
    <property type="entry name" value="Cadherin-like_dom"/>
</dbReference>
<evidence type="ECO:0000256" key="3">
    <source>
        <dbReference type="ARBA" id="ARBA00022837"/>
    </source>
</evidence>
<comment type="caution">
    <text evidence="5">The sequence shown here is derived from an EMBL/GenBank/DDBJ whole genome shotgun (WGS) entry which is preliminary data.</text>
</comment>
<dbReference type="InterPro" id="IPR038081">
    <property type="entry name" value="CalX-like_sf"/>
</dbReference>
<protein>
    <submittedName>
        <fullName evidence="5">SBBP repeat-containing protein</fullName>
    </submittedName>
</protein>
<dbReference type="GO" id="GO:0007154">
    <property type="term" value="P:cell communication"/>
    <property type="evidence" value="ECO:0007669"/>
    <property type="project" value="InterPro"/>
</dbReference>
<dbReference type="SUPFAM" id="SSF141072">
    <property type="entry name" value="CalX-like"/>
    <property type="match status" value="2"/>
</dbReference>
<dbReference type="Gene3D" id="2.60.40.60">
    <property type="entry name" value="Cadherins"/>
    <property type="match status" value="1"/>
</dbReference>
<organism evidence="5 6">
    <name type="scientific">Rapidithrix thailandica</name>
    <dbReference type="NCBI Taxonomy" id="413964"/>
    <lineage>
        <taxon>Bacteria</taxon>
        <taxon>Pseudomonadati</taxon>
        <taxon>Bacteroidota</taxon>
        <taxon>Cytophagia</taxon>
        <taxon>Cytophagales</taxon>
        <taxon>Flammeovirgaceae</taxon>
        <taxon>Rapidithrix</taxon>
    </lineage>
</organism>
<dbReference type="InterPro" id="IPR015919">
    <property type="entry name" value="Cadherin-like_sf"/>
</dbReference>
<keyword evidence="2" id="KW-0677">Repeat</keyword>
<dbReference type="EMBL" id="JBDKWZ010000006">
    <property type="protein sequence ID" value="MEN7548783.1"/>
    <property type="molecule type" value="Genomic_DNA"/>
</dbReference>
<dbReference type="GO" id="GO:0016020">
    <property type="term" value="C:membrane"/>
    <property type="evidence" value="ECO:0007669"/>
    <property type="project" value="InterPro"/>
</dbReference>
<dbReference type="PROSITE" id="PS50268">
    <property type="entry name" value="CADHERIN_2"/>
    <property type="match status" value="1"/>
</dbReference>
<dbReference type="SUPFAM" id="SSF49313">
    <property type="entry name" value="Cadherin-like"/>
    <property type="match status" value="1"/>
</dbReference>
<dbReference type="SMART" id="SM00237">
    <property type="entry name" value="Calx_beta"/>
    <property type="match status" value="2"/>
</dbReference>
<dbReference type="Pfam" id="PF13585">
    <property type="entry name" value="CHU_C"/>
    <property type="match status" value="1"/>
</dbReference>
<reference evidence="5 6" key="1">
    <citation type="submission" date="2024-04" db="EMBL/GenBank/DDBJ databases">
        <title>Novel genus in family Flammeovirgaceae.</title>
        <authorList>
            <person name="Nguyen T.H."/>
            <person name="Vuong T.Q."/>
            <person name="Le H."/>
            <person name="Kim S.-G."/>
        </authorList>
    </citation>
    <scope>NUCLEOTIDE SEQUENCE [LARGE SCALE GENOMIC DNA]</scope>
    <source>
        <strain evidence="5 6">JCM 23209</strain>
    </source>
</reference>
<dbReference type="GO" id="GO:0007156">
    <property type="term" value="P:homophilic cell adhesion via plasma membrane adhesion molecules"/>
    <property type="evidence" value="ECO:0007669"/>
    <property type="project" value="InterPro"/>
</dbReference>
<keyword evidence="3" id="KW-0106">Calcium</keyword>
<dbReference type="PANTHER" id="PTHR35580:SF1">
    <property type="entry name" value="PHYTASE-LIKE DOMAIN-CONTAINING PROTEIN"/>
    <property type="match status" value="1"/>
</dbReference>
<feature type="domain" description="Cadherin" evidence="4">
    <location>
        <begin position="783"/>
        <end position="869"/>
    </location>
</feature>